<sequence>MAADRQISYEMYKRRGDRKRRKTMGGRGELNNANGVEAVTNYNFHRAIVTAKLSGISIPLVEKEEIAQRIAIWAIYFLFSMGFENSTKDPMFRRQDPFTGSFLHNTRILHYAVLVL</sequence>
<name>A0A4D6N5C3_VIGUN</name>
<dbReference type="AlphaFoldDB" id="A0A4D6N5C3"/>
<gene>
    <name evidence="1" type="ORF">DEO72_LG10g222</name>
</gene>
<dbReference type="Proteomes" id="UP000501690">
    <property type="component" value="Linkage Group LG10"/>
</dbReference>
<dbReference type="EMBL" id="CP039354">
    <property type="protein sequence ID" value="QCE09003.1"/>
    <property type="molecule type" value="Genomic_DNA"/>
</dbReference>
<proteinExistence type="predicted"/>
<protein>
    <submittedName>
        <fullName evidence="1">Uncharacterized protein</fullName>
    </submittedName>
</protein>
<keyword evidence="2" id="KW-1185">Reference proteome</keyword>
<organism evidence="1 2">
    <name type="scientific">Vigna unguiculata</name>
    <name type="common">Cowpea</name>
    <dbReference type="NCBI Taxonomy" id="3917"/>
    <lineage>
        <taxon>Eukaryota</taxon>
        <taxon>Viridiplantae</taxon>
        <taxon>Streptophyta</taxon>
        <taxon>Embryophyta</taxon>
        <taxon>Tracheophyta</taxon>
        <taxon>Spermatophyta</taxon>
        <taxon>Magnoliopsida</taxon>
        <taxon>eudicotyledons</taxon>
        <taxon>Gunneridae</taxon>
        <taxon>Pentapetalae</taxon>
        <taxon>rosids</taxon>
        <taxon>fabids</taxon>
        <taxon>Fabales</taxon>
        <taxon>Fabaceae</taxon>
        <taxon>Papilionoideae</taxon>
        <taxon>50 kb inversion clade</taxon>
        <taxon>NPAAA clade</taxon>
        <taxon>indigoferoid/millettioid clade</taxon>
        <taxon>Phaseoleae</taxon>
        <taxon>Vigna</taxon>
    </lineage>
</organism>
<evidence type="ECO:0000313" key="2">
    <source>
        <dbReference type="Proteomes" id="UP000501690"/>
    </source>
</evidence>
<accession>A0A4D6N5C3</accession>
<evidence type="ECO:0000313" key="1">
    <source>
        <dbReference type="EMBL" id="QCE09003.1"/>
    </source>
</evidence>
<reference evidence="1 2" key="1">
    <citation type="submission" date="2019-04" db="EMBL/GenBank/DDBJ databases">
        <title>An improved genome assembly and genetic linkage map for asparagus bean, Vigna unguiculata ssp. sesquipedialis.</title>
        <authorList>
            <person name="Xia Q."/>
            <person name="Zhang R."/>
            <person name="Dong Y."/>
        </authorList>
    </citation>
    <scope>NUCLEOTIDE SEQUENCE [LARGE SCALE GENOMIC DNA]</scope>
    <source>
        <tissue evidence="1">Leaf</tissue>
    </source>
</reference>